<dbReference type="OrthoDB" id="9178680at2"/>
<name>A0A1H7FZJ8_9BURK</name>
<dbReference type="Proteomes" id="UP000199120">
    <property type="component" value="Unassembled WGS sequence"/>
</dbReference>
<organism evidence="4 5">
    <name type="scientific">Paraburkholderia caballeronis</name>
    <dbReference type="NCBI Taxonomy" id="416943"/>
    <lineage>
        <taxon>Bacteria</taxon>
        <taxon>Pseudomonadati</taxon>
        <taxon>Pseudomonadota</taxon>
        <taxon>Betaproteobacteria</taxon>
        <taxon>Burkholderiales</taxon>
        <taxon>Burkholderiaceae</taxon>
        <taxon>Paraburkholderia</taxon>
    </lineage>
</organism>
<evidence type="ECO:0000313" key="4">
    <source>
        <dbReference type="EMBL" id="SEK28845.1"/>
    </source>
</evidence>
<evidence type="ECO:0000313" key="5">
    <source>
        <dbReference type="Proteomes" id="UP000199120"/>
    </source>
</evidence>
<evidence type="ECO:0000259" key="3">
    <source>
        <dbReference type="Pfam" id="PF11740"/>
    </source>
</evidence>
<dbReference type="STRING" id="416943.SAMN05445871_5789"/>
<feature type="domain" description="KfrA N-terminal DNA-binding" evidence="3">
    <location>
        <begin position="32"/>
        <end position="143"/>
    </location>
</feature>
<dbReference type="EMBL" id="FOAJ01000001">
    <property type="protein sequence ID" value="SEK28845.1"/>
    <property type="molecule type" value="Genomic_DNA"/>
</dbReference>
<feature type="region of interest" description="Disordered" evidence="2">
    <location>
        <begin position="297"/>
        <end position="345"/>
    </location>
</feature>
<evidence type="ECO:0000256" key="1">
    <source>
        <dbReference type="SAM" id="Coils"/>
    </source>
</evidence>
<feature type="coiled-coil region" evidence="1">
    <location>
        <begin position="213"/>
        <end position="284"/>
    </location>
</feature>
<proteinExistence type="predicted"/>
<evidence type="ECO:0000256" key="2">
    <source>
        <dbReference type="SAM" id="MobiDB-lite"/>
    </source>
</evidence>
<dbReference type="InterPro" id="IPR021104">
    <property type="entry name" value="KfrA_DNA-bd_N"/>
</dbReference>
<keyword evidence="1" id="KW-0175">Coiled coil</keyword>
<keyword evidence="5" id="KW-1185">Reference proteome</keyword>
<dbReference type="RefSeq" id="WP_090552169.1">
    <property type="nucleotide sequence ID" value="NZ_FNSR01000003.1"/>
</dbReference>
<dbReference type="Pfam" id="PF11740">
    <property type="entry name" value="KfrA_N"/>
    <property type="match status" value="1"/>
</dbReference>
<reference evidence="5" key="1">
    <citation type="submission" date="2016-10" db="EMBL/GenBank/DDBJ databases">
        <authorList>
            <person name="Varghese N."/>
            <person name="Submissions S."/>
        </authorList>
    </citation>
    <scope>NUCLEOTIDE SEQUENCE [LARGE SCALE GENOMIC DNA]</scope>
    <source>
        <strain evidence="5">LMG 26416</strain>
    </source>
</reference>
<gene>
    <name evidence="4" type="ORF">SAMN05192542_101455</name>
</gene>
<dbReference type="GO" id="GO:0003677">
    <property type="term" value="F:DNA binding"/>
    <property type="evidence" value="ECO:0007669"/>
    <property type="project" value="UniProtKB-KW"/>
</dbReference>
<keyword evidence="4" id="KW-0238">DNA-binding</keyword>
<accession>A0A1H7FZJ8</accession>
<protein>
    <submittedName>
        <fullName evidence="4">Replication region DNA-binding N-term</fullName>
    </submittedName>
</protein>
<dbReference type="AlphaFoldDB" id="A0A1H7FZJ8"/>
<sequence length="345" mass="38022">MADPVSDETRLAAEIERLKAEFPKTRELYREVCALLFFRFGITPTANRLYQLVHRGSMGTPTAVLSEFWSDLREKSRVRIEHPDLPAELQGAAGELVATLWSRASAAASAALDGLRADVEAARLDAQQSVATLQADLARTETALEQRTSALLSAQVRIHELEQSLAARGARDEEVAQLQQQARERDAVFTQTRTEYASETDRLRASVELADTRLQAAEKRAALEIERERTENTRLQRDADAAASRAARAEHDARAEIVALRQQLDELRHRNGTLEGQLAAMREASAGYTRELNAWRENAAPAKNPRGATRARPPDVEPATQSAKSGKATAPRKTRSGVSRPRSGS</sequence>